<evidence type="ECO:0000256" key="7">
    <source>
        <dbReference type="ARBA" id="ARBA00022889"/>
    </source>
</evidence>
<dbReference type="CDD" id="cd11304">
    <property type="entry name" value="Cadherin_repeat"/>
    <property type="match status" value="1"/>
</dbReference>
<keyword evidence="5" id="KW-0677">Repeat</keyword>
<evidence type="ECO:0000256" key="8">
    <source>
        <dbReference type="ARBA" id="ARBA00023136"/>
    </source>
</evidence>
<evidence type="ECO:0000256" key="9">
    <source>
        <dbReference type="ARBA" id="ARBA00023180"/>
    </source>
</evidence>
<name>A0AAW0GTN9_MYOGA</name>
<dbReference type="GO" id="GO:0016342">
    <property type="term" value="C:catenin complex"/>
    <property type="evidence" value="ECO:0007669"/>
    <property type="project" value="TreeGrafter"/>
</dbReference>
<keyword evidence="2" id="KW-1003">Cell membrane</keyword>
<dbReference type="GO" id="GO:0044331">
    <property type="term" value="P:cell-cell adhesion mediated by cadherin"/>
    <property type="evidence" value="ECO:0007669"/>
    <property type="project" value="TreeGrafter"/>
</dbReference>
<dbReference type="GO" id="GO:0005912">
    <property type="term" value="C:adherens junction"/>
    <property type="evidence" value="ECO:0007669"/>
    <property type="project" value="TreeGrafter"/>
</dbReference>
<dbReference type="Proteomes" id="UP001488838">
    <property type="component" value="Unassembled WGS sequence"/>
</dbReference>
<dbReference type="GO" id="GO:0005737">
    <property type="term" value="C:cytoplasm"/>
    <property type="evidence" value="ECO:0007669"/>
    <property type="project" value="TreeGrafter"/>
</dbReference>
<gene>
    <name evidence="12" type="ORF">U0070_002707</name>
</gene>
<dbReference type="PRINTS" id="PR00205">
    <property type="entry name" value="CADHERIN"/>
</dbReference>
<keyword evidence="3" id="KW-0812">Transmembrane</keyword>
<dbReference type="GO" id="GO:0007156">
    <property type="term" value="P:homophilic cell adhesion via plasma membrane adhesion molecules"/>
    <property type="evidence" value="ECO:0007669"/>
    <property type="project" value="InterPro"/>
</dbReference>
<evidence type="ECO:0000256" key="5">
    <source>
        <dbReference type="ARBA" id="ARBA00022737"/>
    </source>
</evidence>
<dbReference type="EMBL" id="JBBHLL010003409">
    <property type="protein sequence ID" value="KAK7795114.1"/>
    <property type="molecule type" value="Genomic_DNA"/>
</dbReference>
<dbReference type="GO" id="GO:0007043">
    <property type="term" value="P:cell-cell junction assembly"/>
    <property type="evidence" value="ECO:0007669"/>
    <property type="project" value="TreeGrafter"/>
</dbReference>
<keyword evidence="8" id="KW-0472">Membrane</keyword>
<dbReference type="GO" id="GO:0005509">
    <property type="term" value="F:calcium ion binding"/>
    <property type="evidence" value="ECO:0007669"/>
    <property type="project" value="UniProtKB-UniRule"/>
</dbReference>
<dbReference type="GO" id="GO:0016477">
    <property type="term" value="P:cell migration"/>
    <property type="evidence" value="ECO:0007669"/>
    <property type="project" value="TreeGrafter"/>
</dbReference>
<keyword evidence="4" id="KW-0479">Metal-binding</keyword>
<reference evidence="12 13" key="1">
    <citation type="journal article" date="2023" name="bioRxiv">
        <title>Conserved and derived expression patterns and positive selection on dental genes reveal complex evolutionary context of ever-growing rodent molars.</title>
        <authorList>
            <person name="Calamari Z.T."/>
            <person name="Song A."/>
            <person name="Cohen E."/>
            <person name="Akter M."/>
            <person name="Roy R.D."/>
            <person name="Hallikas O."/>
            <person name="Christensen M.M."/>
            <person name="Li P."/>
            <person name="Marangoni P."/>
            <person name="Jernvall J."/>
            <person name="Klein O.D."/>
        </authorList>
    </citation>
    <scope>NUCLEOTIDE SEQUENCE [LARGE SCALE GENOMIC DNA]</scope>
    <source>
        <strain evidence="12">V071</strain>
    </source>
</reference>
<dbReference type="SUPFAM" id="SSF49313">
    <property type="entry name" value="Cadherin-like"/>
    <property type="match status" value="1"/>
</dbReference>
<sequence>HLCDAGDIHTYNGVIAYFIHNQEPKEPHDVMFTIHKSTGAISVISSGLDREKVPEYKLTIQATDMDGEGSTTTAVAIVEILDVNDNAPEFEPRK</sequence>
<dbReference type="InterPro" id="IPR039808">
    <property type="entry name" value="Cadherin"/>
</dbReference>
<evidence type="ECO:0000256" key="4">
    <source>
        <dbReference type="ARBA" id="ARBA00022723"/>
    </source>
</evidence>
<dbReference type="GO" id="GO:0045296">
    <property type="term" value="F:cadherin binding"/>
    <property type="evidence" value="ECO:0007669"/>
    <property type="project" value="TreeGrafter"/>
</dbReference>
<dbReference type="AlphaFoldDB" id="A0AAW0GTN9"/>
<proteinExistence type="predicted"/>
<keyword evidence="7" id="KW-0130">Cell adhesion</keyword>
<evidence type="ECO:0000256" key="3">
    <source>
        <dbReference type="ARBA" id="ARBA00022692"/>
    </source>
</evidence>
<evidence type="ECO:0000256" key="1">
    <source>
        <dbReference type="ARBA" id="ARBA00004251"/>
    </source>
</evidence>
<evidence type="ECO:0000259" key="11">
    <source>
        <dbReference type="PROSITE" id="PS50268"/>
    </source>
</evidence>
<evidence type="ECO:0000313" key="12">
    <source>
        <dbReference type="EMBL" id="KAK7795114.1"/>
    </source>
</evidence>
<evidence type="ECO:0000256" key="2">
    <source>
        <dbReference type="ARBA" id="ARBA00022475"/>
    </source>
</evidence>
<feature type="domain" description="Cadherin" evidence="11">
    <location>
        <begin position="7"/>
        <end position="90"/>
    </location>
</feature>
<dbReference type="SMART" id="SM00112">
    <property type="entry name" value="CA"/>
    <property type="match status" value="1"/>
</dbReference>
<dbReference type="PROSITE" id="PS00232">
    <property type="entry name" value="CADHERIN_1"/>
    <property type="match status" value="1"/>
</dbReference>
<keyword evidence="9" id="KW-0325">Glycoprotein</keyword>
<feature type="non-terminal residue" evidence="12">
    <location>
        <position position="94"/>
    </location>
</feature>
<dbReference type="Gene3D" id="2.60.40.60">
    <property type="entry name" value="Cadherins"/>
    <property type="match status" value="1"/>
</dbReference>
<dbReference type="InterPro" id="IPR015919">
    <property type="entry name" value="Cadherin-like_sf"/>
</dbReference>
<feature type="non-terminal residue" evidence="12">
    <location>
        <position position="1"/>
    </location>
</feature>
<accession>A0AAW0GTN9</accession>
<dbReference type="GO" id="GO:0000902">
    <property type="term" value="P:cell morphogenesis"/>
    <property type="evidence" value="ECO:0007669"/>
    <property type="project" value="TreeGrafter"/>
</dbReference>
<dbReference type="Pfam" id="PF00028">
    <property type="entry name" value="Cadherin"/>
    <property type="match status" value="1"/>
</dbReference>
<keyword evidence="13" id="KW-1185">Reference proteome</keyword>
<evidence type="ECO:0000313" key="13">
    <source>
        <dbReference type="Proteomes" id="UP001488838"/>
    </source>
</evidence>
<evidence type="ECO:0000256" key="10">
    <source>
        <dbReference type="PROSITE-ProRule" id="PRU00043"/>
    </source>
</evidence>
<dbReference type="InterPro" id="IPR002126">
    <property type="entry name" value="Cadherin-like_dom"/>
</dbReference>
<protein>
    <recommendedName>
        <fullName evidence="11">Cadherin domain-containing protein</fullName>
    </recommendedName>
</protein>
<dbReference type="GO" id="GO:0016339">
    <property type="term" value="P:calcium-dependent cell-cell adhesion via plasma membrane cell adhesion molecules"/>
    <property type="evidence" value="ECO:0007669"/>
    <property type="project" value="TreeGrafter"/>
</dbReference>
<dbReference type="PANTHER" id="PTHR24027">
    <property type="entry name" value="CADHERIN-23"/>
    <property type="match status" value="1"/>
</dbReference>
<comment type="subcellular location">
    <subcellularLocation>
        <location evidence="1">Cell membrane</location>
        <topology evidence="1">Single-pass type I membrane protein</topology>
    </subcellularLocation>
</comment>
<dbReference type="GO" id="GO:0034332">
    <property type="term" value="P:adherens junction organization"/>
    <property type="evidence" value="ECO:0007669"/>
    <property type="project" value="TreeGrafter"/>
</dbReference>
<evidence type="ECO:0000256" key="6">
    <source>
        <dbReference type="ARBA" id="ARBA00022837"/>
    </source>
</evidence>
<dbReference type="InterPro" id="IPR020894">
    <property type="entry name" value="Cadherin_CS"/>
</dbReference>
<organism evidence="12 13">
    <name type="scientific">Myodes glareolus</name>
    <name type="common">Bank vole</name>
    <name type="synonym">Clethrionomys glareolus</name>
    <dbReference type="NCBI Taxonomy" id="447135"/>
    <lineage>
        <taxon>Eukaryota</taxon>
        <taxon>Metazoa</taxon>
        <taxon>Chordata</taxon>
        <taxon>Craniata</taxon>
        <taxon>Vertebrata</taxon>
        <taxon>Euteleostomi</taxon>
        <taxon>Mammalia</taxon>
        <taxon>Eutheria</taxon>
        <taxon>Euarchontoglires</taxon>
        <taxon>Glires</taxon>
        <taxon>Rodentia</taxon>
        <taxon>Myomorpha</taxon>
        <taxon>Muroidea</taxon>
        <taxon>Cricetidae</taxon>
        <taxon>Arvicolinae</taxon>
        <taxon>Myodes</taxon>
    </lineage>
</organism>
<dbReference type="GO" id="GO:0008013">
    <property type="term" value="F:beta-catenin binding"/>
    <property type="evidence" value="ECO:0007669"/>
    <property type="project" value="TreeGrafter"/>
</dbReference>
<dbReference type="FunFam" id="2.60.40.60:FF:000022">
    <property type="entry name" value="Cadherin 2"/>
    <property type="match status" value="1"/>
</dbReference>
<comment type="caution">
    <text evidence="12">The sequence shown here is derived from an EMBL/GenBank/DDBJ whole genome shotgun (WGS) entry which is preliminary data.</text>
</comment>
<keyword evidence="6 10" id="KW-0106">Calcium</keyword>
<dbReference type="PANTHER" id="PTHR24027:SF446">
    <property type="entry name" value="CADHERIN-3"/>
    <property type="match status" value="1"/>
</dbReference>
<dbReference type="PROSITE" id="PS50268">
    <property type="entry name" value="CADHERIN_2"/>
    <property type="match status" value="1"/>
</dbReference>